<gene>
    <name evidence="1" type="ORF">CY34DRAFT_798768</name>
</gene>
<dbReference type="OrthoDB" id="3244284at2759"/>
<dbReference type="HOGENOM" id="CLU_2016724_0_0_1"/>
<dbReference type="EMBL" id="KN835142">
    <property type="protein sequence ID" value="KIK47897.1"/>
    <property type="molecule type" value="Genomic_DNA"/>
</dbReference>
<proteinExistence type="predicted"/>
<accession>A0A0D0BQE3</accession>
<dbReference type="AlphaFoldDB" id="A0A0D0BQE3"/>
<dbReference type="Proteomes" id="UP000054485">
    <property type="component" value="Unassembled WGS sequence"/>
</dbReference>
<name>A0A0D0BQE3_9AGAM</name>
<evidence type="ECO:0000313" key="2">
    <source>
        <dbReference type="Proteomes" id="UP000054485"/>
    </source>
</evidence>
<evidence type="ECO:0000313" key="1">
    <source>
        <dbReference type="EMBL" id="KIK47897.1"/>
    </source>
</evidence>
<dbReference type="InParanoid" id="A0A0D0BQE3"/>
<reference evidence="1 2" key="1">
    <citation type="submission" date="2014-04" db="EMBL/GenBank/DDBJ databases">
        <authorList>
            <consortium name="DOE Joint Genome Institute"/>
            <person name="Kuo A."/>
            <person name="Ruytinx J."/>
            <person name="Rineau F."/>
            <person name="Colpaert J."/>
            <person name="Kohler A."/>
            <person name="Nagy L.G."/>
            <person name="Floudas D."/>
            <person name="Copeland A."/>
            <person name="Barry K.W."/>
            <person name="Cichocki N."/>
            <person name="Veneault-Fourrey C."/>
            <person name="LaButti K."/>
            <person name="Lindquist E.A."/>
            <person name="Lipzen A."/>
            <person name="Lundell T."/>
            <person name="Morin E."/>
            <person name="Murat C."/>
            <person name="Sun H."/>
            <person name="Tunlid A."/>
            <person name="Henrissat B."/>
            <person name="Grigoriev I.V."/>
            <person name="Hibbett D.S."/>
            <person name="Martin F."/>
            <person name="Nordberg H.P."/>
            <person name="Cantor M.N."/>
            <person name="Hua S.X."/>
        </authorList>
    </citation>
    <scope>NUCLEOTIDE SEQUENCE [LARGE SCALE GENOMIC DNA]</scope>
    <source>
        <strain evidence="1 2">UH-Slu-Lm8-n1</strain>
    </source>
</reference>
<sequence>MTHLEPANIQALSCTNTQYQNQLRLVSCLTHTLAQGWATLTEAETNMHYCLKLLREIWRSASYRQRYSQIPCRSADLRGSAVLYDIFSVFWFGVFLDPIVSPTPRNWLLKRIDGERQWNKIRH</sequence>
<organism evidence="1 2">
    <name type="scientific">Suillus luteus UH-Slu-Lm8-n1</name>
    <dbReference type="NCBI Taxonomy" id="930992"/>
    <lineage>
        <taxon>Eukaryota</taxon>
        <taxon>Fungi</taxon>
        <taxon>Dikarya</taxon>
        <taxon>Basidiomycota</taxon>
        <taxon>Agaricomycotina</taxon>
        <taxon>Agaricomycetes</taxon>
        <taxon>Agaricomycetidae</taxon>
        <taxon>Boletales</taxon>
        <taxon>Suillineae</taxon>
        <taxon>Suillaceae</taxon>
        <taxon>Suillus</taxon>
    </lineage>
</organism>
<keyword evidence="2" id="KW-1185">Reference proteome</keyword>
<protein>
    <submittedName>
        <fullName evidence="1">Uncharacterized protein</fullName>
    </submittedName>
</protein>
<reference evidence="2" key="2">
    <citation type="submission" date="2015-01" db="EMBL/GenBank/DDBJ databases">
        <title>Evolutionary Origins and Diversification of the Mycorrhizal Mutualists.</title>
        <authorList>
            <consortium name="DOE Joint Genome Institute"/>
            <consortium name="Mycorrhizal Genomics Consortium"/>
            <person name="Kohler A."/>
            <person name="Kuo A."/>
            <person name="Nagy L.G."/>
            <person name="Floudas D."/>
            <person name="Copeland A."/>
            <person name="Barry K.W."/>
            <person name="Cichocki N."/>
            <person name="Veneault-Fourrey C."/>
            <person name="LaButti K."/>
            <person name="Lindquist E.A."/>
            <person name="Lipzen A."/>
            <person name="Lundell T."/>
            <person name="Morin E."/>
            <person name="Murat C."/>
            <person name="Riley R."/>
            <person name="Ohm R."/>
            <person name="Sun H."/>
            <person name="Tunlid A."/>
            <person name="Henrissat B."/>
            <person name="Grigoriev I.V."/>
            <person name="Hibbett D.S."/>
            <person name="Martin F."/>
        </authorList>
    </citation>
    <scope>NUCLEOTIDE SEQUENCE [LARGE SCALE GENOMIC DNA]</scope>
    <source>
        <strain evidence="2">UH-Slu-Lm8-n1</strain>
    </source>
</reference>